<dbReference type="InterPro" id="IPR036388">
    <property type="entry name" value="WH-like_DNA-bd_sf"/>
</dbReference>
<dbReference type="Pfam" id="PF13545">
    <property type="entry name" value="HTH_Crp_2"/>
    <property type="match status" value="1"/>
</dbReference>
<protein>
    <submittedName>
        <fullName evidence="6">Crp/Fnr family transcriptional regulator</fullName>
    </submittedName>
</protein>
<dbReference type="SMART" id="SM00100">
    <property type="entry name" value="cNMP"/>
    <property type="match status" value="1"/>
</dbReference>
<evidence type="ECO:0000259" key="5">
    <source>
        <dbReference type="PROSITE" id="PS51063"/>
    </source>
</evidence>
<name>A0ABW5CER4_9PROT</name>
<evidence type="ECO:0000259" key="4">
    <source>
        <dbReference type="PROSITE" id="PS50042"/>
    </source>
</evidence>
<keyword evidence="2" id="KW-0238">DNA-binding</keyword>
<dbReference type="Gene3D" id="1.10.10.10">
    <property type="entry name" value="Winged helix-like DNA-binding domain superfamily/Winged helix DNA-binding domain"/>
    <property type="match status" value="1"/>
</dbReference>
<dbReference type="SMART" id="SM00419">
    <property type="entry name" value="HTH_CRP"/>
    <property type="match status" value="1"/>
</dbReference>
<keyword evidence="3" id="KW-0804">Transcription</keyword>
<dbReference type="PROSITE" id="PS50042">
    <property type="entry name" value="CNMP_BINDING_3"/>
    <property type="match status" value="1"/>
</dbReference>
<dbReference type="PANTHER" id="PTHR24567:SF26">
    <property type="entry name" value="REGULATORY PROTEIN YEIL"/>
    <property type="match status" value="1"/>
</dbReference>
<sequence length="232" mass="24843">MTPPLRPDLLRRVRAVPPFADLAVEDLAALLDGAAPLRLPHRAILFRPGQAAELLYVVLDGHVELARHSGGRRSVIEVAGRDSLIGDEAVFGAGHHDTGARVLAGAALLAIPAAPFRARLASRPDLLRQLLATMSLRLRAMLRQIADLKLKSTAQRLGGFLLTLTRAEEGPARLRFPYDKRAVAEQLGMQPESLSRALTRLAAIGVGVEADGGLLVADIAALRAFCAEEDEP</sequence>
<evidence type="ECO:0000313" key="6">
    <source>
        <dbReference type="EMBL" id="MFD2235211.1"/>
    </source>
</evidence>
<comment type="caution">
    <text evidence="6">The sequence shown here is derived from an EMBL/GenBank/DDBJ whole genome shotgun (WGS) entry which is preliminary data.</text>
</comment>
<dbReference type="Pfam" id="PF00027">
    <property type="entry name" value="cNMP_binding"/>
    <property type="match status" value="1"/>
</dbReference>
<dbReference type="PANTHER" id="PTHR24567">
    <property type="entry name" value="CRP FAMILY TRANSCRIPTIONAL REGULATORY PROTEIN"/>
    <property type="match status" value="1"/>
</dbReference>
<dbReference type="InterPro" id="IPR036390">
    <property type="entry name" value="WH_DNA-bd_sf"/>
</dbReference>
<evidence type="ECO:0000256" key="1">
    <source>
        <dbReference type="ARBA" id="ARBA00023015"/>
    </source>
</evidence>
<dbReference type="Gene3D" id="2.60.120.10">
    <property type="entry name" value="Jelly Rolls"/>
    <property type="match status" value="1"/>
</dbReference>
<dbReference type="RefSeq" id="WP_377318179.1">
    <property type="nucleotide sequence ID" value="NZ_JBHUIY010000039.1"/>
</dbReference>
<dbReference type="EMBL" id="JBHUIY010000039">
    <property type="protein sequence ID" value="MFD2235211.1"/>
    <property type="molecule type" value="Genomic_DNA"/>
</dbReference>
<evidence type="ECO:0000256" key="2">
    <source>
        <dbReference type="ARBA" id="ARBA00023125"/>
    </source>
</evidence>
<gene>
    <name evidence="6" type="ORF">ACFSNB_15485</name>
</gene>
<keyword evidence="7" id="KW-1185">Reference proteome</keyword>
<dbReference type="InterPro" id="IPR050397">
    <property type="entry name" value="Env_Response_Regulators"/>
</dbReference>
<reference evidence="7" key="1">
    <citation type="journal article" date="2019" name="Int. J. Syst. Evol. Microbiol.">
        <title>The Global Catalogue of Microorganisms (GCM) 10K type strain sequencing project: providing services to taxonomists for standard genome sequencing and annotation.</title>
        <authorList>
            <consortium name="The Broad Institute Genomics Platform"/>
            <consortium name="The Broad Institute Genome Sequencing Center for Infectious Disease"/>
            <person name="Wu L."/>
            <person name="Ma J."/>
        </authorList>
    </citation>
    <scope>NUCLEOTIDE SEQUENCE [LARGE SCALE GENOMIC DNA]</scope>
    <source>
        <strain evidence="7">KCTC 15012</strain>
    </source>
</reference>
<evidence type="ECO:0000313" key="7">
    <source>
        <dbReference type="Proteomes" id="UP001597296"/>
    </source>
</evidence>
<organism evidence="6 7">
    <name type="scientific">Phaeospirillum tilakii</name>
    <dbReference type="NCBI Taxonomy" id="741673"/>
    <lineage>
        <taxon>Bacteria</taxon>
        <taxon>Pseudomonadati</taxon>
        <taxon>Pseudomonadota</taxon>
        <taxon>Alphaproteobacteria</taxon>
        <taxon>Rhodospirillales</taxon>
        <taxon>Rhodospirillaceae</taxon>
        <taxon>Phaeospirillum</taxon>
    </lineage>
</organism>
<evidence type="ECO:0000256" key="3">
    <source>
        <dbReference type="ARBA" id="ARBA00023163"/>
    </source>
</evidence>
<dbReference type="Proteomes" id="UP001597296">
    <property type="component" value="Unassembled WGS sequence"/>
</dbReference>
<proteinExistence type="predicted"/>
<feature type="domain" description="Cyclic nucleotide-binding" evidence="4">
    <location>
        <begin position="18"/>
        <end position="137"/>
    </location>
</feature>
<dbReference type="SUPFAM" id="SSF51206">
    <property type="entry name" value="cAMP-binding domain-like"/>
    <property type="match status" value="1"/>
</dbReference>
<accession>A0ABW5CER4</accession>
<dbReference type="InterPro" id="IPR000595">
    <property type="entry name" value="cNMP-bd_dom"/>
</dbReference>
<dbReference type="SUPFAM" id="SSF46785">
    <property type="entry name" value="Winged helix' DNA-binding domain"/>
    <property type="match status" value="1"/>
</dbReference>
<dbReference type="CDD" id="cd00038">
    <property type="entry name" value="CAP_ED"/>
    <property type="match status" value="1"/>
</dbReference>
<dbReference type="InterPro" id="IPR014710">
    <property type="entry name" value="RmlC-like_jellyroll"/>
</dbReference>
<keyword evidence="1" id="KW-0805">Transcription regulation</keyword>
<feature type="domain" description="HTH crp-type" evidence="5">
    <location>
        <begin position="151"/>
        <end position="220"/>
    </location>
</feature>
<dbReference type="InterPro" id="IPR018490">
    <property type="entry name" value="cNMP-bd_dom_sf"/>
</dbReference>
<dbReference type="PROSITE" id="PS51063">
    <property type="entry name" value="HTH_CRP_2"/>
    <property type="match status" value="1"/>
</dbReference>
<dbReference type="InterPro" id="IPR012318">
    <property type="entry name" value="HTH_CRP"/>
</dbReference>